<evidence type="ECO:0000256" key="11">
    <source>
        <dbReference type="SAM" id="Coils"/>
    </source>
</evidence>
<protein>
    <recommendedName>
        <fullName evidence="10">Tektin</fullName>
    </recommendedName>
</protein>
<comment type="subcellular location">
    <subcellularLocation>
        <location evidence="10">Cytoplasm</location>
        <location evidence="10">Cytoskeleton</location>
        <location evidence="10">Cilium axoneme</location>
    </subcellularLocation>
    <subcellularLocation>
        <location evidence="1">Cytoplasm</location>
        <location evidence="1">Cytoskeleton</location>
        <location evidence="1">Flagellum axoneme</location>
    </subcellularLocation>
</comment>
<evidence type="ECO:0000256" key="5">
    <source>
        <dbReference type="ARBA" id="ARBA00023054"/>
    </source>
</evidence>
<keyword evidence="5 11" id="KW-0175">Coiled coil</keyword>
<name>A0A3P7LYC1_DIBLA</name>
<evidence type="ECO:0000256" key="3">
    <source>
        <dbReference type="ARBA" id="ARBA00022490"/>
    </source>
</evidence>
<dbReference type="OrthoDB" id="5788000at2759"/>
<dbReference type="InterPro" id="IPR048256">
    <property type="entry name" value="Tektin-like"/>
</dbReference>
<keyword evidence="6 10" id="KW-0969">Cilium</keyword>
<dbReference type="GO" id="GO:0005634">
    <property type="term" value="C:nucleus"/>
    <property type="evidence" value="ECO:0007669"/>
    <property type="project" value="TreeGrafter"/>
</dbReference>
<dbReference type="GO" id="GO:0060271">
    <property type="term" value="P:cilium assembly"/>
    <property type="evidence" value="ECO:0007669"/>
    <property type="project" value="UniProtKB-UniRule"/>
</dbReference>
<keyword evidence="13" id="KW-1185">Reference proteome</keyword>
<evidence type="ECO:0000256" key="4">
    <source>
        <dbReference type="ARBA" id="ARBA00022846"/>
    </source>
</evidence>
<accession>A0A3P7LYC1</accession>
<reference evidence="12 13" key="1">
    <citation type="submission" date="2018-11" db="EMBL/GenBank/DDBJ databases">
        <authorList>
            <consortium name="Pathogen Informatics"/>
        </authorList>
    </citation>
    <scope>NUCLEOTIDE SEQUENCE [LARGE SCALE GENOMIC DNA]</scope>
</reference>
<dbReference type="AlphaFoldDB" id="A0A3P7LYC1"/>
<comment type="function">
    <text evidence="9">Microtubule inner protein (MIP) part of the dynein-decorated doublet microtubules (DMTs) in cilia and flagellar axoneme. Forms filamentous polymers in the walls of ciliary and flagellar microtubules.</text>
</comment>
<sequence>MKHTAAEPTQIGLAVLFLCGSSMLDELTDIQNSIDRLRDKLNLSENNLKHLQDTQLMLEKEIHMKNNSIQVDKDHCVRHRMAFPDAVRLEGH</sequence>
<dbReference type="PANTHER" id="PTHR19960">
    <property type="entry name" value="TEKTIN"/>
    <property type="match status" value="1"/>
</dbReference>
<dbReference type="Proteomes" id="UP000281553">
    <property type="component" value="Unassembled WGS sequence"/>
</dbReference>
<evidence type="ECO:0000256" key="6">
    <source>
        <dbReference type="ARBA" id="ARBA00023069"/>
    </source>
</evidence>
<dbReference type="InterPro" id="IPR000435">
    <property type="entry name" value="Tektins"/>
</dbReference>
<dbReference type="Pfam" id="PF03148">
    <property type="entry name" value="Tektin"/>
    <property type="match status" value="1"/>
</dbReference>
<evidence type="ECO:0000256" key="10">
    <source>
        <dbReference type="RuleBase" id="RU367040"/>
    </source>
</evidence>
<dbReference type="GO" id="GO:0060294">
    <property type="term" value="P:cilium movement involved in cell motility"/>
    <property type="evidence" value="ECO:0007669"/>
    <property type="project" value="UniProtKB-UniRule"/>
</dbReference>
<keyword evidence="8 10" id="KW-0966">Cell projection</keyword>
<keyword evidence="7" id="KW-0206">Cytoskeleton</keyword>
<evidence type="ECO:0000256" key="9">
    <source>
        <dbReference type="ARBA" id="ARBA00045224"/>
    </source>
</evidence>
<dbReference type="EMBL" id="UYRU01066493">
    <property type="protein sequence ID" value="VDN16617.1"/>
    <property type="molecule type" value="Genomic_DNA"/>
</dbReference>
<evidence type="ECO:0000256" key="1">
    <source>
        <dbReference type="ARBA" id="ARBA00004611"/>
    </source>
</evidence>
<evidence type="ECO:0000313" key="13">
    <source>
        <dbReference type="Proteomes" id="UP000281553"/>
    </source>
</evidence>
<dbReference type="GO" id="GO:0005930">
    <property type="term" value="C:axoneme"/>
    <property type="evidence" value="ECO:0007669"/>
    <property type="project" value="UniProtKB-SubCell"/>
</dbReference>
<evidence type="ECO:0000256" key="2">
    <source>
        <dbReference type="ARBA" id="ARBA00007209"/>
    </source>
</evidence>
<evidence type="ECO:0000256" key="8">
    <source>
        <dbReference type="ARBA" id="ARBA00023273"/>
    </source>
</evidence>
<keyword evidence="4 10" id="KW-0282">Flagellum</keyword>
<evidence type="ECO:0000313" key="12">
    <source>
        <dbReference type="EMBL" id="VDN16617.1"/>
    </source>
</evidence>
<dbReference type="PANTHER" id="PTHR19960:SF25">
    <property type="entry name" value="TEKTIN-1"/>
    <property type="match status" value="1"/>
</dbReference>
<keyword evidence="3" id="KW-0963">Cytoplasm</keyword>
<evidence type="ECO:0000256" key="7">
    <source>
        <dbReference type="ARBA" id="ARBA00023212"/>
    </source>
</evidence>
<gene>
    <name evidence="12" type="ORF">DILT_LOCUS12448</name>
</gene>
<dbReference type="GO" id="GO:0015630">
    <property type="term" value="C:microtubule cytoskeleton"/>
    <property type="evidence" value="ECO:0007669"/>
    <property type="project" value="UniProtKB-UniRule"/>
</dbReference>
<comment type="similarity">
    <text evidence="2 10">Belongs to the tektin family.</text>
</comment>
<proteinExistence type="inferred from homology"/>
<organism evidence="12 13">
    <name type="scientific">Dibothriocephalus latus</name>
    <name type="common">Fish tapeworm</name>
    <name type="synonym">Diphyllobothrium latum</name>
    <dbReference type="NCBI Taxonomy" id="60516"/>
    <lineage>
        <taxon>Eukaryota</taxon>
        <taxon>Metazoa</taxon>
        <taxon>Spiralia</taxon>
        <taxon>Lophotrochozoa</taxon>
        <taxon>Platyhelminthes</taxon>
        <taxon>Cestoda</taxon>
        <taxon>Eucestoda</taxon>
        <taxon>Diphyllobothriidea</taxon>
        <taxon>Diphyllobothriidae</taxon>
        <taxon>Dibothriocephalus</taxon>
    </lineage>
</organism>
<feature type="coiled-coil region" evidence="11">
    <location>
        <begin position="27"/>
        <end position="61"/>
    </location>
</feature>